<evidence type="ECO:0000313" key="2">
    <source>
        <dbReference type="EMBL" id="MDC3421657.1"/>
    </source>
</evidence>
<proteinExistence type="predicted"/>
<dbReference type="AlphaFoldDB" id="A0A9X4AIZ0"/>
<protein>
    <submittedName>
        <fullName evidence="2">Uncharacterized protein</fullName>
    </submittedName>
</protein>
<dbReference type="RefSeq" id="WP_259870937.1">
    <property type="nucleotide sequence ID" value="NZ_JAMQJZ010000012.1"/>
</dbReference>
<organism evidence="2 3">
    <name type="scientific">Aquibacillus koreensis</name>
    <dbReference type="NCBI Taxonomy" id="279446"/>
    <lineage>
        <taxon>Bacteria</taxon>
        <taxon>Bacillati</taxon>
        <taxon>Bacillota</taxon>
        <taxon>Bacilli</taxon>
        <taxon>Bacillales</taxon>
        <taxon>Bacillaceae</taxon>
        <taxon>Aquibacillus</taxon>
    </lineage>
</organism>
<sequence length="269" mass="30642">MANLSKLIRSDAISQLISGIALLCVGLVLLAFGAIYTFELELFIFILPSFIGGWIFVVNGVQDFEIAKNTKLRLKDAEESTTKTTWPSRMFLQWKMNHSFHLLDMKELEYLSFIEAEKTGYDRFLSLIMGFTSMRSFLPLKQKLVDDKGNTLFYIHRKGTILKWRSYVYDSNGKCIAIVEKPKMKNDGDLQYLDSSGVRWIANKDGIGFFTVSDVEGISKVVMKPGAIPVESEELSKSNGILMEWHEQTDIPYSLLVFIGCISIRYFHG</sequence>
<evidence type="ECO:0000313" key="3">
    <source>
        <dbReference type="Proteomes" id="UP001145072"/>
    </source>
</evidence>
<feature type="transmembrane region" description="Helical" evidence="1">
    <location>
        <begin position="12"/>
        <end position="36"/>
    </location>
</feature>
<dbReference type="Proteomes" id="UP001145072">
    <property type="component" value="Unassembled WGS sequence"/>
</dbReference>
<keyword evidence="1" id="KW-1133">Transmembrane helix</keyword>
<gene>
    <name evidence="2" type="ORF">NC661_14890</name>
</gene>
<keyword evidence="1" id="KW-0812">Transmembrane</keyword>
<name>A0A9X4AIZ0_9BACI</name>
<keyword evidence="1" id="KW-0472">Membrane</keyword>
<evidence type="ECO:0000256" key="1">
    <source>
        <dbReference type="SAM" id="Phobius"/>
    </source>
</evidence>
<accession>A0A9X4AIZ0</accession>
<dbReference type="EMBL" id="JAMQJZ010000012">
    <property type="protein sequence ID" value="MDC3421657.1"/>
    <property type="molecule type" value="Genomic_DNA"/>
</dbReference>
<comment type="caution">
    <text evidence="2">The sequence shown here is derived from an EMBL/GenBank/DDBJ whole genome shotgun (WGS) entry which is preliminary data.</text>
</comment>
<reference evidence="2" key="1">
    <citation type="submission" date="2022-06" db="EMBL/GenBank/DDBJ databases">
        <title>Aquibacillus sp. a new bacterium isolated from soil saline samples.</title>
        <authorList>
            <person name="Galisteo C."/>
            <person name="De La Haba R."/>
            <person name="Sanchez-Porro C."/>
            <person name="Ventosa A."/>
        </authorList>
    </citation>
    <scope>NUCLEOTIDE SEQUENCE</scope>
    <source>
        <strain evidence="2">JCM 12387</strain>
    </source>
</reference>
<keyword evidence="3" id="KW-1185">Reference proteome</keyword>
<feature type="transmembrane region" description="Helical" evidence="1">
    <location>
        <begin position="42"/>
        <end position="61"/>
    </location>
</feature>